<evidence type="ECO:0000259" key="6">
    <source>
        <dbReference type="PROSITE" id="PS50893"/>
    </source>
</evidence>
<dbReference type="PROSITE" id="PS00211">
    <property type="entry name" value="ABC_TRANSPORTER_1"/>
    <property type="match status" value="1"/>
</dbReference>
<dbReference type="Pfam" id="PF00005">
    <property type="entry name" value="ABC_tran"/>
    <property type="match status" value="1"/>
</dbReference>
<dbReference type="Gene3D" id="1.20.1560.10">
    <property type="entry name" value="ABC transporter type 1, transmembrane domain"/>
    <property type="match status" value="1"/>
</dbReference>
<accession>A0A291GSN1</accession>
<feature type="transmembrane region" description="Helical" evidence="5">
    <location>
        <begin position="171"/>
        <end position="190"/>
    </location>
</feature>
<dbReference type="InterPro" id="IPR027417">
    <property type="entry name" value="P-loop_NTPase"/>
</dbReference>
<dbReference type="GO" id="GO:0005886">
    <property type="term" value="C:plasma membrane"/>
    <property type="evidence" value="ECO:0007669"/>
    <property type="project" value="UniProtKB-SubCell"/>
</dbReference>
<dbReference type="PROSITE" id="PS50893">
    <property type="entry name" value="ABC_TRANSPORTER_2"/>
    <property type="match status" value="1"/>
</dbReference>
<keyword evidence="8" id="KW-0547">Nucleotide-binding</keyword>
<keyword evidence="3 5" id="KW-1133">Transmembrane helix</keyword>
<evidence type="ECO:0000313" key="8">
    <source>
        <dbReference type="EMBL" id="ATG53265.1"/>
    </source>
</evidence>
<evidence type="ECO:0000256" key="4">
    <source>
        <dbReference type="ARBA" id="ARBA00023136"/>
    </source>
</evidence>
<feature type="domain" description="ABC transporter" evidence="6">
    <location>
        <begin position="346"/>
        <end position="587"/>
    </location>
</feature>
<reference evidence="9" key="1">
    <citation type="submission" date="2017-09" db="EMBL/GenBank/DDBJ databases">
        <title>Brachybacterium sp. VM2412.</title>
        <authorList>
            <person name="Tak E.J."/>
            <person name="Bae J.-W."/>
        </authorList>
    </citation>
    <scope>NUCLEOTIDE SEQUENCE [LARGE SCALE GENOMIC DNA]</scope>
    <source>
        <strain evidence="9">VM2412</strain>
    </source>
</reference>
<dbReference type="KEGG" id="brz:CFK38_13660"/>
<dbReference type="Proteomes" id="UP000218165">
    <property type="component" value="Chromosome"/>
</dbReference>
<dbReference type="InterPro" id="IPR017871">
    <property type="entry name" value="ABC_transporter-like_CS"/>
</dbReference>
<dbReference type="GO" id="GO:0016887">
    <property type="term" value="F:ATP hydrolysis activity"/>
    <property type="evidence" value="ECO:0007669"/>
    <property type="project" value="InterPro"/>
</dbReference>
<keyword evidence="2 5" id="KW-0812">Transmembrane</keyword>
<dbReference type="RefSeq" id="WP_096804372.1">
    <property type="nucleotide sequence ID" value="NZ_CP023563.1"/>
</dbReference>
<evidence type="ECO:0000259" key="7">
    <source>
        <dbReference type="PROSITE" id="PS50929"/>
    </source>
</evidence>
<dbReference type="PANTHER" id="PTHR43394">
    <property type="entry name" value="ATP-DEPENDENT PERMEASE MDL1, MITOCHONDRIAL"/>
    <property type="match status" value="1"/>
</dbReference>
<evidence type="ECO:0000256" key="1">
    <source>
        <dbReference type="ARBA" id="ARBA00004651"/>
    </source>
</evidence>
<dbReference type="InterPro" id="IPR039421">
    <property type="entry name" value="Type_1_exporter"/>
</dbReference>
<evidence type="ECO:0000256" key="5">
    <source>
        <dbReference type="SAM" id="Phobius"/>
    </source>
</evidence>
<dbReference type="PROSITE" id="PS50929">
    <property type="entry name" value="ABC_TM1F"/>
    <property type="match status" value="1"/>
</dbReference>
<dbReference type="GO" id="GO:0015421">
    <property type="term" value="F:ABC-type oligopeptide transporter activity"/>
    <property type="evidence" value="ECO:0007669"/>
    <property type="project" value="TreeGrafter"/>
</dbReference>
<dbReference type="SUPFAM" id="SSF90123">
    <property type="entry name" value="ABC transporter transmembrane region"/>
    <property type="match status" value="1"/>
</dbReference>
<feature type="domain" description="ABC transmembrane type-1" evidence="7">
    <location>
        <begin position="35"/>
        <end position="309"/>
    </location>
</feature>
<comment type="subcellular location">
    <subcellularLocation>
        <location evidence="1">Cell membrane</location>
        <topology evidence="1">Multi-pass membrane protein</topology>
    </subcellularLocation>
</comment>
<keyword evidence="4 5" id="KW-0472">Membrane</keyword>
<feature type="transmembrane region" description="Helical" evidence="5">
    <location>
        <begin position="283"/>
        <end position="300"/>
    </location>
</feature>
<gene>
    <name evidence="8" type="ORF">CFK38_13660</name>
</gene>
<keyword evidence="8" id="KW-0067">ATP-binding</keyword>
<feature type="transmembrane region" description="Helical" evidence="5">
    <location>
        <begin position="259"/>
        <end position="277"/>
    </location>
</feature>
<dbReference type="GO" id="GO:0005524">
    <property type="term" value="F:ATP binding"/>
    <property type="evidence" value="ECO:0007669"/>
    <property type="project" value="UniProtKB-KW"/>
</dbReference>
<name>A0A291GSN1_9MICO</name>
<dbReference type="PANTHER" id="PTHR43394:SF1">
    <property type="entry name" value="ATP-BINDING CASSETTE SUB-FAMILY B MEMBER 10, MITOCHONDRIAL"/>
    <property type="match status" value="1"/>
</dbReference>
<dbReference type="InterPro" id="IPR036640">
    <property type="entry name" value="ABC1_TM_sf"/>
</dbReference>
<dbReference type="InterPro" id="IPR011527">
    <property type="entry name" value="ABC1_TM_dom"/>
</dbReference>
<organism evidence="8 9">
    <name type="scientific">Brachybacterium vulturis</name>
    <dbReference type="NCBI Taxonomy" id="2017484"/>
    <lineage>
        <taxon>Bacteria</taxon>
        <taxon>Bacillati</taxon>
        <taxon>Actinomycetota</taxon>
        <taxon>Actinomycetes</taxon>
        <taxon>Micrococcales</taxon>
        <taxon>Dermabacteraceae</taxon>
        <taxon>Brachybacterium</taxon>
    </lineage>
</organism>
<feature type="transmembrane region" description="Helical" evidence="5">
    <location>
        <begin position="71"/>
        <end position="94"/>
    </location>
</feature>
<dbReference type="EMBL" id="CP023563">
    <property type="protein sequence ID" value="ATG53265.1"/>
    <property type="molecule type" value="Genomic_DNA"/>
</dbReference>
<protein>
    <submittedName>
        <fullName evidence="8">ABC transporter ATP-binding protein</fullName>
    </submittedName>
</protein>
<dbReference type="Gene3D" id="3.40.50.300">
    <property type="entry name" value="P-loop containing nucleotide triphosphate hydrolases"/>
    <property type="match status" value="1"/>
</dbReference>
<dbReference type="OrthoDB" id="4966664at2"/>
<dbReference type="Pfam" id="PF00664">
    <property type="entry name" value="ABC_membrane"/>
    <property type="match status" value="1"/>
</dbReference>
<proteinExistence type="predicted"/>
<keyword evidence="9" id="KW-1185">Reference proteome</keyword>
<evidence type="ECO:0000256" key="3">
    <source>
        <dbReference type="ARBA" id="ARBA00022989"/>
    </source>
</evidence>
<evidence type="ECO:0000256" key="2">
    <source>
        <dbReference type="ARBA" id="ARBA00022692"/>
    </source>
</evidence>
<dbReference type="SUPFAM" id="SSF52540">
    <property type="entry name" value="P-loop containing nucleoside triphosphate hydrolases"/>
    <property type="match status" value="1"/>
</dbReference>
<dbReference type="InterPro" id="IPR003439">
    <property type="entry name" value="ABC_transporter-like_ATP-bd"/>
</dbReference>
<feature type="transmembrane region" description="Helical" evidence="5">
    <location>
        <begin position="33"/>
        <end position="59"/>
    </location>
</feature>
<evidence type="ECO:0000313" key="9">
    <source>
        <dbReference type="Proteomes" id="UP000218165"/>
    </source>
</evidence>
<sequence>MLDSRSAAVAAPAPPRAAAPGVMASIVRAHRRMLAVVLPLATLSEGVELLTPIVLGLVIDHGVLAGDLSLTLLGALGLILLRLAGVVLWAWCFLQTQKACMFERHRLRVGLTGAVLDPRSRPVRRPAGEVLSIATSDADKASDLMDMLPWVVPSLLTVLAAAGYLAAMDVWLGLAMLLGIAVMVVVIRVITPTLSARYDDQQSQAAEAAATATDLVHGLRVLQGLGVQRRARATYRRRSRSALQAALINARYSGISSGLTTLVTGGMLAVVVVLAALRTLEGTLSLGVLISVVGVARYVMGMLQGLSGAPVWWAGMSTSARRVRDLYTDLGRTVDEPELALAVLTTQRDDRGETGARQGRRGAAGGLHLPQLSVADGEIVALACADARDADAVVDAVNGRAEAGARIGDTPLTPAGRLGLRADLLVEPHVVDLFDGTLREQLATRAPEGTAIEDDAWADAALHAAGAGDLLRILPEGYDSRILDRGTNLSGGQRQRIALARAVAADAPVLVLHDPTTAVDAVTEQNIAEALIAARRRTDRATLLVTRAPALLQAADRVVFLRDGLVVTEGDHLDLMGHEEYREAVRR</sequence>
<dbReference type="AlphaFoldDB" id="A0A291GSN1"/>